<organism evidence="1 2">
    <name type="scientific">Sphingobium herbicidovorans (strain ATCC 700291 / DSM 11019 / CCUG 56400 / KCTC 2939 / LMG 18315 / NBRC 16415 / MH)</name>
    <name type="common">Sphingomonas herbicidovorans</name>
    <dbReference type="NCBI Taxonomy" id="1219045"/>
    <lineage>
        <taxon>Bacteria</taxon>
        <taxon>Pseudomonadati</taxon>
        <taxon>Pseudomonadota</taxon>
        <taxon>Alphaproteobacteria</taxon>
        <taxon>Sphingomonadales</taxon>
        <taxon>Sphingomonadaceae</taxon>
        <taxon>Sphingobium</taxon>
    </lineage>
</organism>
<reference evidence="1" key="1">
    <citation type="submission" date="2014-08" db="EMBL/GenBank/DDBJ databases">
        <title>Draft genome sequences of Sphingobium herbicidovorans.</title>
        <authorList>
            <person name="Gan H.M."/>
            <person name="Gan H.Y."/>
            <person name="Savka M.A."/>
        </authorList>
    </citation>
    <scope>NUCLEOTIDE SEQUENCE [LARGE SCALE GENOMIC DNA]</scope>
    <source>
        <strain evidence="1">NBRC 16415</strain>
    </source>
</reference>
<evidence type="ECO:0000313" key="2">
    <source>
        <dbReference type="Proteomes" id="UP000024284"/>
    </source>
</evidence>
<evidence type="ECO:0008006" key="3">
    <source>
        <dbReference type="Google" id="ProtNLM"/>
    </source>
</evidence>
<dbReference type="OrthoDB" id="7473598at2"/>
<name>A0A086P693_SPHHM</name>
<comment type="caution">
    <text evidence="1">The sequence shown here is derived from an EMBL/GenBank/DDBJ whole genome shotgun (WGS) entry which is preliminary data.</text>
</comment>
<evidence type="ECO:0000313" key="1">
    <source>
        <dbReference type="EMBL" id="KFG88911.1"/>
    </source>
</evidence>
<dbReference type="PATRIC" id="fig|1219045.3.peg.3364"/>
<dbReference type="AlphaFoldDB" id="A0A086P693"/>
<sequence length="94" mass="10255">MKEENAPSPSPRRRAFANRHLELRISPDQARRQGLITHLAFVLLGHTEAIRFLNTHNSSLGARPLDLAIADSVGYATVESAIKLLSRPAAGGMQ</sequence>
<dbReference type="Proteomes" id="UP000024284">
    <property type="component" value="Unassembled WGS sequence"/>
</dbReference>
<dbReference type="EMBL" id="JFZA02000045">
    <property type="protein sequence ID" value="KFG88911.1"/>
    <property type="molecule type" value="Genomic_DNA"/>
</dbReference>
<accession>A0A086P693</accession>
<keyword evidence="2" id="KW-1185">Reference proteome</keyword>
<protein>
    <recommendedName>
        <fullName evidence="3">Antitoxin Xre/MbcA/ParS-like toxin-binding domain-containing protein</fullName>
    </recommendedName>
</protein>
<dbReference type="eggNOG" id="ENOG5032G80">
    <property type="taxonomic scope" value="Bacteria"/>
</dbReference>
<proteinExistence type="predicted"/>
<gene>
    <name evidence="1" type="ORF">BV98_003311</name>
</gene>
<dbReference type="RefSeq" id="WP_037468134.1">
    <property type="nucleotide sequence ID" value="NZ_BCZD01000011.1"/>
</dbReference>
<dbReference type="STRING" id="76947.GCA_002080435_03273"/>